<dbReference type="RefSeq" id="WP_104477227.1">
    <property type="nucleotide sequence ID" value="NZ_CP154825.1"/>
</dbReference>
<evidence type="ECO:0000256" key="5">
    <source>
        <dbReference type="ARBA" id="ARBA00022618"/>
    </source>
</evidence>
<dbReference type="AlphaFoldDB" id="A0A2S6GYL1"/>
<evidence type="ECO:0000256" key="2">
    <source>
        <dbReference type="ARBA" id="ARBA00009008"/>
    </source>
</evidence>
<name>A0A2S6GYL1_9PSEU</name>
<feature type="region of interest" description="Disordered" evidence="9">
    <location>
        <begin position="84"/>
        <end position="106"/>
    </location>
</feature>
<dbReference type="OrthoDB" id="5198800at2"/>
<feature type="compositionally biased region" description="Basic and acidic residues" evidence="9">
    <location>
        <begin position="84"/>
        <end position="94"/>
    </location>
</feature>
<dbReference type="EMBL" id="PTIX01000002">
    <property type="protein sequence ID" value="PPK70342.1"/>
    <property type="molecule type" value="Genomic_DNA"/>
</dbReference>
<dbReference type="InterPro" id="IPR007793">
    <property type="entry name" value="DivIVA_fam"/>
</dbReference>
<keyword evidence="7" id="KW-0131">Cell cycle</keyword>
<evidence type="ECO:0000313" key="11">
    <source>
        <dbReference type="Proteomes" id="UP000239203"/>
    </source>
</evidence>
<evidence type="ECO:0000313" key="10">
    <source>
        <dbReference type="EMBL" id="PPK70342.1"/>
    </source>
</evidence>
<evidence type="ECO:0000256" key="6">
    <source>
        <dbReference type="ARBA" id="ARBA00023054"/>
    </source>
</evidence>
<comment type="similarity">
    <text evidence="2">Belongs to the DivIVA family.</text>
</comment>
<dbReference type="PANTHER" id="PTHR35794">
    <property type="entry name" value="CELL DIVISION PROTEIN DIVIVA"/>
    <property type="match status" value="1"/>
</dbReference>
<evidence type="ECO:0000256" key="1">
    <source>
        <dbReference type="ARBA" id="ARBA00004496"/>
    </source>
</evidence>
<dbReference type="InterPro" id="IPR019933">
    <property type="entry name" value="DivIVA_domain"/>
</dbReference>
<comment type="caution">
    <text evidence="10">The sequence shown here is derived from an EMBL/GenBank/DDBJ whole genome shotgun (WGS) entry which is preliminary data.</text>
</comment>
<proteinExistence type="inferred from homology"/>
<comment type="subcellular location">
    <subcellularLocation>
        <location evidence="1">Cytoplasm</location>
    </subcellularLocation>
</comment>
<evidence type="ECO:0000256" key="4">
    <source>
        <dbReference type="ARBA" id="ARBA00022490"/>
    </source>
</evidence>
<evidence type="ECO:0000256" key="7">
    <source>
        <dbReference type="ARBA" id="ARBA00023306"/>
    </source>
</evidence>
<dbReference type="Proteomes" id="UP000239203">
    <property type="component" value="Unassembled WGS sequence"/>
</dbReference>
<keyword evidence="4" id="KW-0963">Cytoplasm</keyword>
<dbReference type="PANTHER" id="PTHR35794:SF2">
    <property type="entry name" value="CELL DIVISION PROTEIN DIVIVA"/>
    <property type="match status" value="1"/>
</dbReference>
<keyword evidence="5" id="KW-0132">Cell division</keyword>
<protein>
    <recommendedName>
        <fullName evidence="3">Cell wall synthesis protein Wag31</fullName>
    </recommendedName>
    <alternativeName>
        <fullName evidence="8">Antigen 84</fullName>
    </alternativeName>
</protein>
<dbReference type="NCBIfam" id="TIGR03544">
    <property type="entry name" value="DivI1A_domain"/>
    <property type="match status" value="2"/>
</dbReference>
<accession>A0A2S6GYL1</accession>
<dbReference type="Gene3D" id="6.10.250.660">
    <property type="match status" value="2"/>
</dbReference>
<evidence type="ECO:0000256" key="3">
    <source>
        <dbReference type="ARBA" id="ARBA00018787"/>
    </source>
</evidence>
<keyword evidence="6" id="KW-0175">Coiled coil</keyword>
<dbReference type="GO" id="GO:0005737">
    <property type="term" value="C:cytoplasm"/>
    <property type="evidence" value="ECO:0007669"/>
    <property type="project" value="UniProtKB-SubCell"/>
</dbReference>
<organism evidence="10 11">
    <name type="scientific">Actinokineospora auranticolor</name>
    <dbReference type="NCBI Taxonomy" id="155976"/>
    <lineage>
        <taxon>Bacteria</taxon>
        <taxon>Bacillati</taxon>
        <taxon>Actinomycetota</taxon>
        <taxon>Actinomycetes</taxon>
        <taxon>Pseudonocardiales</taxon>
        <taxon>Pseudonocardiaceae</taxon>
        <taxon>Actinokineospora</taxon>
    </lineage>
</organism>
<evidence type="ECO:0000256" key="8">
    <source>
        <dbReference type="ARBA" id="ARBA00031737"/>
    </source>
</evidence>
<keyword evidence="11" id="KW-1185">Reference proteome</keyword>
<reference evidence="10 11" key="1">
    <citation type="submission" date="2018-02" db="EMBL/GenBank/DDBJ databases">
        <title>Genomic Encyclopedia of Archaeal and Bacterial Type Strains, Phase II (KMG-II): from individual species to whole genera.</title>
        <authorList>
            <person name="Goeker M."/>
        </authorList>
    </citation>
    <scope>NUCLEOTIDE SEQUENCE [LARGE SCALE GENOMIC DNA]</scope>
    <source>
        <strain evidence="10 11">YU 961-1</strain>
    </source>
</reference>
<dbReference type="GO" id="GO:0051301">
    <property type="term" value="P:cell division"/>
    <property type="evidence" value="ECO:0007669"/>
    <property type="project" value="UniProtKB-KW"/>
</dbReference>
<sequence length="177" mass="19783">MTLTPESVRAVTFDKAPFGRRGYHEDQVDEFLDKVEAALSGKARLTVKDVRQVEFDAAPLVKRGYNEDQVDHFLDTVVAELETRSKEMDPREPTNSEIPYLPLPPAPPTTRGYHPNDVERLAHLLDRAAFEHGAGPTAAQIKGIRLGLAAYPGQGYHPDAVDAVQAAWIEELERRER</sequence>
<gene>
    <name evidence="10" type="ORF">CLV40_102255</name>
</gene>
<evidence type="ECO:0000256" key="9">
    <source>
        <dbReference type="SAM" id="MobiDB-lite"/>
    </source>
</evidence>